<dbReference type="InterPro" id="IPR005024">
    <property type="entry name" value="Snf7_fam"/>
</dbReference>
<keyword evidence="4" id="KW-0967">Endosome</keyword>
<protein>
    <submittedName>
        <fullName evidence="9">Snf7 family</fullName>
    </submittedName>
</protein>
<dbReference type="PANTHER" id="PTHR22761:SF5">
    <property type="entry name" value="CHARGED MULTIVESICULAR BODY PROTEIN 6"/>
    <property type="match status" value="1"/>
</dbReference>
<proteinExistence type="inferred from homology"/>
<accession>A0AAD7P156</accession>
<dbReference type="Gene3D" id="1.10.287.1060">
    <property type="entry name" value="ESAT-6-like"/>
    <property type="match status" value="1"/>
</dbReference>
<dbReference type="GO" id="GO:0032511">
    <property type="term" value="P:late endosome to vacuole transport via multivesicular body sorting pathway"/>
    <property type="evidence" value="ECO:0007669"/>
    <property type="project" value="TreeGrafter"/>
</dbReference>
<feature type="coiled-coil region" evidence="7">
    <location>
        <begin position="123"/>
        <end position="170"/>
    </location>
</feature>
<evidence type="ECO:0000256" key="8">
    <source>
        <dbReference type="SAM" id="MobiDB-lite"/>
    </source>
</evidence>
<reference evidence="9" key="1">
    <citation type="submission" date="2023-03" db="EMBL/GenBank/DDBJ databases">
        <title>Massive genome expansion in bonnet fungi (Mycena s.s.) driven by repeated elements and novel gene families across ecological guilds.</title>
        <authorList>
            <consortium name="Lawrence Berkeley National Laboratory"/>
            <person name="Harder C.B."/>
            <person name="Miyauchi S."/>
            <person name="Viragh M."/>
            <person name="Kuo A."/>
            <person name="Thoen E."/>
            <person name="Andreopoulos B."/>
            <person name="Lu D."/>
            <person name="Skrede I."/>
            <person name="Drula E."/>
            <person name="Henrissat B."/>
            <person name="Morin E."/>
            <person name="Kohler A."/>
            <person name="Barry K."/>
            <person name="LaButti K."/>
            <person name="Morin E."/>
            <person name="Salamov A."/>
            <person name="Lipzen A."/>
            <person name="Mereny Z."/>
            <person name="Hegedus B."/>
            <person name="Baldrian P."/>
            <person name="Stursova M."/>
            <person name="Weitz H."/>
            <person name="Taylor A."/>
            <person name="Grigoriev I.V."/>
            <person name="Nagy L.G."/>
            <person name="Martin F."/>
            <person name="Kauserud H."/>
        </authorList>
    </citation>
    <scope>NUCLEOTIDE SEQUENCE</scope>
    <source>
        <strain evidence="9">CBHHK188m</strain>
    </source>
</reference>
<keyword evidence="3" id="KW-0813">Transport</keyword>
<keyword evidence="7" id="KW-0175">Coiled coil</keyword>
<dbReference type="GO" id="GO:0005771">
    <property type="term" value="C:multivesicular body"/>
    <property type="evidence" value="ECO:0007669"/>
    <property type="project" value="TreeGrafter"/>
</dbReference>
<keyword evidence="6" id="KW-0472">Membrane</keyword>
<dbReference type="AlphaFoldDB" id="A0AAD7P156"/>
<comment type="caution">
    <text evidence="9">The sequence shown here is derived from an EMBL/GenBank/DDBJ whole genome shotgun (WGS) entry which is preliminary data.</text>
</comment>
<evidence type="ECO:0000256" key="3">
    <source>
        <dbReference type="ARBA" id="ARBA00022448"/>
    </source>
</evidence>
<sequence length="221" mass="25095">MGANQSIPKITPQDRAILDLKLQRDKLRQYQKKIQVVLEREHAIAKTHLATGQKDRAVIALRRRKYQQSLLLKTDSQLETLEELVSTIEFSLVEVSVLHGLKQGNEVLKEIHKEMNIESVERLMDETQEAREYQREIGELLANSLTADEEDAVQEELRLLEAEAVRLEHSATSNTHATFQKGETEPAVELPSVPTHEPIPAEVVPATRTREETRERVALAA</sequence>
<evidence type="ECO:0000256" key="6">
    <source>
        <dbReference type="ARBA" id="ARBA00023136"/>
    </source>
</evidence>
<gene>
    <name evidence="9" type="ORF">DFH07DRAFT_864615</name>
</gene>
<comment type="similarity">
    <text evidence="2">Belongs to the SNF7 family.</text>
</comment>
<evidence type="ECO:0000313" key="10">
    <source>
        <dbReference type="Proteomes" id="UP001215280"/>
    </source>
</evidence>
<dbReference type="PANTHER" id="PTHR22761">
    <property type="entry name" value="CHARGED MULTIVESICULAR BODY PROTEIN"/>
    <property type="match status" value="1"/>
</dbReference>
<dbReference type="EMBL" id="JARJLG010000002">
    <property type="protein sequence ID" value="KAJ7783664.1"/>
    <property type="molecule type" value="Genomic_DNA"/>
</dbReference>
<evidence type="ECO:0000256" key="4">
    <source>
        <dbReference type="ARBA" id="ARBA00022753"/>
    </source>
</evidence>
<feature type="compositionally biased region" description="Basic and acidic residues" evidence="8">
    <location>
        <begin position="208"/>
        <end position="221"/>
    </location>
</feature>
<evidence type="ECO:0000256" key="7">
    <source>
        <dbReference type="SAM" id="Coils"/>
    </source>
</evidence>
<organism evidence="9 10">
    <name type="scientific">Mycena maculata</name>
    <dbReference type="NCBI Taxonomy" id="230809"/>
    <lineage>
        <taxon>Eukaryota</taxon>
        <taxon>Fungi</taxon>
        <taxon>Dikarya</taxon>
        <taxon>Basidiomycota</taxon>
        <taxon>Agaricomycotina</taxon>
        <taxon>Agaricomycetes</taxon>
        <taxon>Agaricomycetidae</taxon>
        <taxon>Agaricales</taxon>
        <taxon>Marasmiineae</taxon>
        <taxon>Mycenaceae</taxon>
        <taxon>Mycena</taxon>
    </lineage>
</organism>
<evidence type="ECO:0000256" key="5">
    <source>
        <dbReference type="ARBA" id="ARBA00022927"/>
    </source>
</evidence>
<keyword evidence="10" id="KW-1185">Reference proteome</keyword>
<feature type="region of interest" description="Disordered" evidence="8">
    <location>
        <begin position="180"/>
        <end position="221"/>
    </location>
</feature>
<keyword evidence="5" id="KW-0653">Protein transport</keyword>
<evidence type="ECO:0000256" key="2">
    <source>
        <dbReference type="ARBA" id="ARBA00006190"/>
    </source>
</evidence>
<name>A0AAD7P156_9AGAR</name>
<dbReference type="Proteomes" id="UP001215280">
    <property type="component" value="Unassembled WGS sequence"/>
</dbReference>
<evidence type="ECO:0000256" key="1">
    <source>
        <dbReference type="ARBA" id="ARBA00004608"/>
    </source>
</evidence>
<evidence type="ECO:0000313" key="9">
    <source>
        <dbReference type="EMBL" id="KAJ7783664.1"/>
    </source>
</evidence>
<dbReference type="GO" id="GO:0015031">
    <property type="term" value="P:protein transport"/>
    <property type="evidence" value="ECO:0007669"/>
    <property type="project" value="UniProtKB-KW"/>
</dbReference>
<comment type="subcellular location">
    <subcellularLocation>
        <location evidence="1">Endosome membrane</location>
    </subcellularLocation>
</comment>
<dbReference type="GO" id="GO:0000815">
    <property type="term" value="C:ESCRT III complex"/>
    <property type="evidence" value="ECO:0007669"/>
    <property type="project" value="TreeGrafter"/>
</dbReference>
<dbReference type="Pfam" id="PF03357">
    <property type="entry name" value="Snf7"/>
    <property type="match status" value="1"/>
</dbReference>
<dbReference type="GO" id="GO:0006900">
    <property type="term" value="P:vesicle budding from membrane"/>
    <property type="evidence" value="ECO:0007669"/>
    <property type="project" value="TreeGrafter"/>
</dbReference>